<dbReference type="PROSITE" id="PS00584">
    <property type="entry name" value="PFKB_KINASES_2"/>
    <property type="match status" value="1"/>
</dbReference>
<dbReference type="InterPro" id="IPR002173">
    <property type="entry name" value="Carboh/pur_kinase_PfkB_CS"/>
</dbReference>
<evidence type="ECO:0000256" key="1">
    <source>
        <dbReference type="ARBA" id="ARBA00022679"/>
    </source>
</evidence>
<feature type="domain" description="Carbohydrate kinase PfkB" evidence="3">
    <location>
        <begin position="1"/>
        <end position="63"/>
    </location>
</feature>
<dbReference type="InterPro" id="IPR029056">
    <property type="entry name" value="Ribokinase-like"/>
</dbReference>
<dbReference type="Proteomes" id="UP000019666">
    <property type="component" value="Unassembled WGS sequence"/>
</dbReference>
<dbReference type="SUPFAM" id="SSF53613">
    <property type="entry name" value="Ribokinase-like"/>
    <property type="match status" value="1"/>
</dbReference>
<dbReference type="PANTHER" id="PTHR10584:SF166">
    <property type="entry name" value="RIBOKINASE"/>
    <property type="match status" value="1"/>
</dbReference>
<comment type="caution">
    <text evidence="4">The sequence shown here is derived from an EMBL/GenBank/DDBJ whole genome shotgun (WGS) entry which is preliminary data.</text>
</comment>
<sequence length="243" mass="25755">MAVQARRAGVAAAYFGAVGPDDDGDLVRRSLEQEGVDVGGLVVRPGNTSVTQIEVRRDGERVLAHEDFGVCRGYAPDAQMLSRLIQADHVHLGWLDDGGALRRRLALEGRSVSQDLTVNADPRNLGVEGLTIAFGSHPGTADDAERLGREWLGQGARMAVVTRGADGAAVIAAEGRWHIPAERVDPVDTTGAGDSFIAGFIAAWLRGAPPEAAARSGARQARLTCLHEGGFPQHGGDWLRQQT</sequence>
<evidence type="ECO:0000313" key="5">
    <source>
        <dbReference type="Proteomes" id="UP000019666"/>
    </source>
</evidence>
<dbReference type="EMBL" id="AOSK01000075">
    <property type="protein sequence ID" value="EYD75558.1"/>
    <property type="molecule type" value="Genomic_DNA"/>
</dbReference>
<dbReference type="InterPro" id="IPR011611">
    <property type="entry name" value="PfkB_dom"/>
</dbReference>
<dbReference type="PANTHER" id="PTHR10584">
    <property type="entry name" value="SUGAR KINASE"/>
    <property type="match status" value="1"/>
</dbReference>
<evidence type="ECO:0000256" key="2">
    <source>
        <dbReference type="ARBA" id="ARBA00022777"/>
    </source>
</evidence>
<name>A0A017HN59_9RHOB</name>
<protein>
    <submittedName>
        <fullName evidence="4">Putative sugar kinase protein</fullName>
    </submittedName>
</protein>
<keyword evidence="1" id="KW-0808">Transferase</keyword>
<evidence type="ECO:0000259" key="3">
    <source>
        <dbReference type="Pfam" id="PF00294"/>
    </source>
</evidence>
<evidence type="ECO:0000313" key="4">
    <source>
        <dbReference type="EMBL" id="EYD75558.1"/>
    </source>
</evidence>
<keyword evidence="5" id="KW-1185">Reference proteome</keyword>
<feature type="domain" description="Carbohydrate kinase PfkB" evidence="3">
    <location>
        <begin position="134"/>
        <end position="229"/>
    </location>
</feature>
<keyword evidence="2 4" id="KW-0418">Kinase</keyword>
<dbReference type="GO" id="GO:0016301">
    <property type="term" value="F:kinase activity"/>
    <property type="evidence" value="ECO:0007669"/>
    <property type="project" value="UniProtKB-KW"/>
</dbReference>
<dbReference type="Gene3D" id="3.40.1190.20">
    <property type="match status" value="1"/>
</dbReference>
<accession>A0A017HN59</accession>
<proteinExistence type="predicted"/>
<reference evidence="4 5" key="1">
    <citation type="submission" date="2013-02" db="EMBL/GenBank/DDBJ databases">
        <authorList>
            <person name="Fiebig A."/>
            <person name="Goeker M."/>
            <person name="Klenk H.-P.P."/>
        </authorList>
    </citation>
    <scope>NUCLEOTIDE SEQUENCE [LARGE SCALE GENOMIC DNA]</scope>
    <source>
        <strain evidence="4 5">DSM 19309</strain>
    </source>
</reference>
<dbReference type="Pfam" id="PF00294">
    <property type="entry name" value="PfkB"/>
    <property type="match status" value="2"/>
</dbReference>
<organism evidence="4 5">
    <name type="scientific">Rubellimicrobium mesophilum DSM 19309</name>
    <dbReference type="NCBI Taxonomy" id="442562"/>
    <lineage>
        <taxon>Bacteria</taxon>
        <taxon>Pseudomonadati</taxon>
        <taxon>Pseudomonadota</taxon>
        <taxon>Alphaproteobacteria</taxon>
        <taxon>Rhodobacterales</taxon>
        <taxon>Roseobacteraceae</taxon>
        <taxon>Rubellimicrobium</taxon>
    </lineage>
</organism>
<dbReference type="HOGENOM" id="CLU_027634_13_0_5"/>
<dbReference type="AlphaFoldDB" id="A0A017HN59"/>
<dbReference type="STRING" id="442562.Rumeso_02904"/>
<gene>
    <name evidence="4" type="ORF">Rumeso_02904</name>
</gene>